<dbReference type="AlphaFoldDB" id="A0AAU7YDZ7"/>
<dbReference type="GO" id="GO:0016787">
    <property type="term" value="F:hydrolase activity"/>
    <property type="evidence" value="ECO:0007669"/>
    <property type="project" value="UniProtKB-KW"/>
</dbReference>
<name>A0AAU7YDZ7_9PSED</name>
<sequence length="308" mass="34217">MNETMTKHLPEQGIRVEKVSLPARDGYPLVATRYHAAGEARGNLLLAGATGVQQRFYRRFAEHAARQGLNVLTLDYRGVGESAPATLKGFHMAYLDWAYQDLAAAVDLLGADALPLYWVGHSFGGHAIGLLPNHDRLAACYSLGSGAGWSGWMPRGEALKTRLLWSLVLPPIVAWKGYMAWSLLGMGDDLPLGVYRDWKRWCRHPHYYFDDPGMAHVAGLYASVRTPCVFATSVDDPWAPPRSRDAFVKGYSNAPLTRRDLHPPQGGEPIGHMGYFRAGSEPLWDDILKWLLAHAPQRRARHPEPTPC</sequence>
<protein>
    <submittedName>
        <fullName evidence="2">Alpha/beta fold hydrolase</fullName>
    </submittedName>
</protein>
<dbReference type="InterPro" id="IPR017208">
    <property type="entry name" value="UCP037442_abhydr"/>
</dbReference>
<proteinExistence type="predicted"/>
<dbReference type="PIRSF" id="PIRSF037442">
    <property type="entry name" value="UCP037442_abhydr"/>
    <property type="match status" value="1"/>
</dbReference>
<evidence type="ECO:0000259" key="1">
    <source>
        <dbReference type="Pfam" id="PF12146"/>
    </source>
</evidence>
<dbReference type="Pfam" id="PF12146">
    <property type="entry name" value="Hydrolase_4"/>
    <property type="match status" value="1"/>
</dbReference>
<organism evidence="2">
    <name type="scientific">Pseudomonas solani</name>
    <dbReference type="NCBI Taxonomy" id="2731552"/>
    <lineage>
        <taxon>Bacteria</taxon>
        <taxon>Pseudomonadati</taxon>
        <taxon>Pseudomonadota</taxon>
        <taxon>Gammaproteobacteria</taxon>
        <taxon>Pseudomonadales</taxon>
        <taxon>Pseudomonadaceae</taxon>
        <taxon>Pseudomonas</taxon>
    </lineage>
</organism>
<dbReference type="InterPro" id="IPR022742">
    <property type="entry name" value="Hydrolase_4"/>
</dbReference>
<reference evidence="2" key="1">
    <citation type="submission" date="2023-08" db="EMBL/GenBank/DDBJ databases">
        <title>Increased levels of nutrients transform a symbiont into a lethal pathobiont.</title>
        <authorList>
            <person name="Lachnit T."/>
            <person name="Ulrich L."/>
            <person name="Willmer F.M."/>
            <person name="Hasenbein T."/>
            <person name="Steiner L.X."/>
            <person name="Wolters M."/>
            <person name="Herbst E.M."/>
            <person name="Deines P."/>
        </authorList>
    </citation>
    <scope>NUCLEOTIDE SEQUENCE</scope>
    <source>
        <strain evidence="2">T3</strain>
    </source>
</reference>
<keyword evidence="2" id="KW-0378">Hydrolase</keyword>
<evidence type="ECO:0000313" key="2">
    <source>
        <dbReference type="EMBL" id="XBY67240.1"/>
    </source>
</evidence>
<dbReference type="SUPFAM" id="SSF53474">
    <property type="entry name" value="alpha/beta-Hydrolases"/>
    <property type="match status" value="1"/>
</dbReference>
<dbReference type="EMBL" id="CP158373">
    <property type="protein sequence ID" value="XBY67240.1"/>
    <property type="molecule type" value="Genomic_DNA"/>
</dbReference>
<accession>A0AAU7YDZ7</accession>
<dbReference type="Gene3D" id="3.40.50.1820">
    <property type="entry name" value="alpha/beta hydrolase"/>
    <property type="match status" value="1"/>
</dbReference>
<dbReference type="InterPro" id="IPR029058">
    <property type="entry name" value="AB_hydrolase_fold"/>
</dbReference>
<feature type="domain" description="Serine aminopeptidase S33" evidence="1">
    <location>
        <begin position="49"/>
        <end position="127"/>
    </location>
</feature>
<gene>
    <name evidence="2" type="ORF">ABS648_12310</name>
</gene>